<dbReference type="Proteomes" id="UP000078492">
    <property type="component" value="Unassembled WGS sequence"/>
</dbReference>
<dbReference type="InterPro" id="IPR041966">
    <property type="entry name" value="LOTUS-like"/>
</dbReference>
<dbReference type="PANTHER" id="PTHR22948:SF29">
    <property type="entry name" value="FI02030P-RELATED"/>
    <property type="match status" value="1"/>
</dbReference>
<feature type="region of interest" description="Disordered" evidence="5">
    <location>
        <begin position="873"/>
        <end position="898"/>
    </location>
</feature>
<keyword evidence="4" id="KW-0744">Spermatogenesis</keyword>
<sequence>MDQEEVIKKLRSCLISCKGGIKLENLRTDYRVITGELLPFKQLGYSSVEAFIRNVPDVTVTKKNGELFVEALPSKTSAHLTKLVSRQKSTKRKIRPPKKWTPPRHVKGFSSSSRNFSGSRSHNLNSGFYPARSNYISSSNYFTSSTPDKSNSYTDFTRPVPLMETIVQCPYPLNNTKSSFTPTTPPSSICNSPVSTFPKRLTDKVTIPSLSTVNQSDNCIEDVRFKVLNDNTASSVINQKPKTVETKPPKLSDRLKITLPKTPLPPISNYNNGYTSMPIPSIVNVPQYEKAVAPLLEALDSRKELEIRANMLNLPLPIYKMYSKKEKHSVKVTIYASVKVGSHTFHTYPEDAATEEEAEKIAARLALGHLAKESTSSEVTTADAELIKKRILKIITTHHSGVFMHLLPEYYNEQYGEALPHNWQTIIEKCVDINQEKGVGDSTILCLTSPTLKVIQINSASKNIPENILLTNKKIQLNPIGPATPSILPVPEAHIWQVCVTYVVNTVEIWVRLGDDNNEFVDMTNEMTSYYDKINKPISSVACVPGDFYAVLEESYWHRVECTDYDNETGIATVFFIDQGYVEQYKSGLLHPLDKRFNILPFQAIRVGLQGLKEFRDCAQMVTEIENHLLVDQLLYVEVHGMDSDEYGSYVTVTFYDTNKGDEDIDMNQILIDKILEVMAVTFKMRVGQLIELNVTHIDEYGKVYTQLNSFTKNILSNENMFQFATNNTTVNAINFTKTYLVEWNSQWYRARVTDIPAEQEVVVFLIDVGKIVLIPRANLFHIDRTSKALQYIPPQAMQIFLHNIDQSMYNKRFVARFQELVSDTDMLVARVIRISNSGVPVVEIFKRLGPSNMLASINTSLLYAGELSKINEDSNNNNNNKSKKRLDRKNTRAPEIVGKLNPPKISDIGQYFDVHVTLVAHPGHFIVQPLNNANQLREMMMDLRNYYDTNNNPPFESVSESKLYAGKLQDDWYSNLQPLMSKFLKLPYQAVKAKLVGIEPLNVDWTVTDCVKFKDLVLDKNFVSVIVESVIDSLSPVNGTMLGLKLIDTSTEKDVYIDKLLVEEKRAKYIEGVEGLPS</sequence>
<dbReference type="Pfam" id="PF00567">
    <property type="entry name" value="TUDOR"/>
    <property type="match status" value="3"/>
</dbReference>
<keyword evidence="8" id="KW-1185">Reference proteome</keyword>
<dbReference type="Gene3D" id="2.40.50.90">
    <property type="match status" value="3"/>
</dbReference>
<dbReference type="Gene3D" id="3.30.420.610">
    <property type="entry name" value="LOTUS domain-like"/>
    <property type="match status" value="2"/>
</dbReference>
<dbReference type="InterPro" id="IPR035437">
    <property type="entry name" value="SNase_OB-fold_sf"/>
</dbReference>
<dbReference type="InterPro" id="IPR050621">
    <property type="entry name" value="Tudor_domain_containing"/>
</dbReference>
<dbReference type="CDD" id="cd20379">
    <property type="entry name" value="Tudor_dTUD-like"/>
    <property type="match status" value="1"/>
</dbReference>
<dbReference type="InterPro" id="IPR025605">
    <property type="entry name" value="OST-HTH/LOTUS_dom"/>
</dbReference>
<evidence type="ECO:0000313" key="7">
    <source>
        <dbReference type="EMBL" id="KYN14061.1"/>
    </source>
</evidence>
<dbReference type="AlphaFoldDB" id="A0A195DMK2"/>
<feature type="domain" description="HTH OST-type" evidence="6">
    <location>
        <begin position="2"/>
        <end position="75"/>
    </location>
</feature>
<dbReference type="GO" id="GO:0030154">
    <property type="term" value="P:cell differentiation"/>
    <property type="evidence" value="ECO:0007669"/>
    <property type="project" value="UniProtKB-ARBA"/>
</dbReference>
<accession>A0A195DMK2</accession>
<dbReference type="STRING" id="471704.A0A195DMK2"/>
<keyword evidence="4" id="KW-0221">Differentiation</keyword>
<dbReference type="PANTHER" id="PTHR22948">
    <property type="entry name" value="TUDOR DOMAIN CONTAINING PROTEIN"/>
    <property type="match status" value="1"/>
</dbReference>
<evidence type="ECO:0000256" key="1">
    <source>
        <dbReference type="ARBA" id="ARBA00004496"/>
    </source>
</evidence>
<evidence type="ECO:0000256" key="2">
    <source>
        <dbReference type="ARBA" id="ARBA00022490"/>
    </source>
</evidence>
<feature type="compositionally biased region" description="Low complexity" evidence="5">
    <location>
        <begin position="108"/>
        <end position="121"/>
    </location>
</feature>
<dbReference type="SMART" id="SM00333">
    <property type="entry name" value="TUDOR"/>
    <property type="match status" value="2"/>
</dbReference>
<dbReference type="PROSITE" id="PS51644">
    <property type="entry name" value="HTH_OST"/>
    <property type="match status" value="2"/>
</dbReference>
<evidence type="ECO:0000313" key="8">
    <source>
        <dbReference type="Proteomes" id="UP000078492"/>
    </source>
</evidence>
<evidence type="ECO:0000256" key="5">
    <source>
        <dbReference type="SAM" id="MobiDB-lite"/>
    </source>
</evidence>
<gene>
    <name evidence="7" type="ORF">ALC57_13645</name>
</gene>
<evidence type="ECO:0000256" key="3">
    <source>
        <dbReference type="ARBA" id="ARBA00022737"/>
    </source>
</evidence>
<feature type="compositionally biased region" description="Basic residues" evidence="5">
    <location>
        <begin position="88"/>
        <end position="107"/>
    </location>
</feature>
<dbReference type="GO" id="GO:0007283">
    <property type="term" value="P:spermatogenesis"/>
    <property type="evidence" value="ECO:0007669"/>
    <property type="project" value="UniProtKB-KW"/>
</dbReference>
<dbReference type="Pfam" id="PF12872">
    <property type="entry name" value="OST-HTH"/>
    <property type="match status" value="1"/>
</dbReference>
<keyword evidence="3" id="KW-0677">Repeat</keyword>
<dbReference type="EMBL" id="KQ980724">
    <property type="protein sequence ID" value="KYN14061.1"/>
    <property type="molecule type" value="Genomic_DNA"/>
</dbReference>
<evidence type="ECO:0000259" key="6">
    <source>
        <dbReference type="PROSITE" id="PS51644"/>
    </source>
</evidence>
<dbReference type="SUPFAM" id="SSF63748">
    <property type="entry name" value="Tudor/PWWP/MBT"/>
    <property type="match status" value="2"/>
</dbReference>
<comment type="subcellular location">
    <subcellularLocation>
        <location evidence="1">Cytoplasm</location>
    </subcellularLocation>
</comment>
<proteinExistence type="predicted"/>
<evidence type="ECO:0000256" key="4">
    <source>
        <dbReference type="ARBA" id="ARBA00022871"/>
    </source>
</evidence>
<dbReference type="CDD" id="cd09972">
    <property type="entry name" value="LOTUS_TDRD_OSKAR"/>
    <property type="match status" value="1"/>
</dbReference>
<organism evidence="7 8">
    <name type="scientific">Trachymyrmex cornetzi</name>
    <dbReference type="NCBI Taxonomy" id="471704"/>
    <lineage>
        <taxon>Eukaryota</taxon>
        <taxon>Metazoa</taxon>
        <taxon>Ecdysozoa</taxon>
        <taxon>Arthropoda</taxon>
        <taxon>Hexapoda</taxon>
        <taxon>Insecta</taxon>
        <taxon>Pterygota</taxon>
        <taxon>Neoptera</taxon>
        <taxon>Endopterygota</taxon>
        <taxon>Hymenoptera</taxon>
        <taxon>Apocrita</taxon>
        <taxon>Aculeata</taxon>
        <taxon>Formicoidea</taxon>
        <taxon>Formicidae</taxon>
        <taxon>Myrmicinae</taxon>
        <taxon>Trachymyrmex</taxon>
    </lineage>
</organism>
<dbReference type="InterPro" id="IPR002999">
    <property type="entry name" value="Tudor"/>
</dbReference>
<reference evidence="7 8" key="1">
    <citation type="submission" date="2015-09" db="EMBL/GenBank/DDBJ databases">
        <title>Trachymyrmex cornetzi WGS genome.</title>
        <authorList>
            <person name="Nygaard S."/>
            <person name="Hu H."/>
            <person name="Boomsma J."/>
            <person name="Zhang G."/>
        </authorList>
    </citation>
    <scope>NUCLEOTIDE SEQUENCE [LARGE SCALE GENOMIC DNA]</scope>
    <source>
        <strain evidence="7">Tcor2-1</strain>
        <tissue evidence="7">Whole body</tissue>
    </source>
</reference>
<name>A0A195DMK2_9HYME</name>
<feature type="domain" description="HTH OST-type" evidence="6">
    <location>
        <begin position="383"/>
        <end position="450"/>
    </location>
</feature>
<keyword evidence="2" id="KW-0963">Cytoplasm</keyword>
<dbReference type="GO" id="GO:0005737">
    <property type="term" value="C:cytoplasm"/>
    <property type="evidence" value="ECO:0007669"/>
    <property type="project" value="UniProtKB-SubCell"/>
</dbReference>
<dbReference type="Gene3D" id="2.30.30.140">
    <property type="match status" value="2"/>
</dbReference>
<feature type="region of interest" description="Disordered" evidence="5">
    <location>
        <begin position="85"/>
        <end position="122"/>
    </location>
</feature>
<protein>
    <submittedName>
        <fullName evidence="7">Tudor domain-containing protein 7</fullName>
    </submittedName>
</protein>